<keyword evidence="1" id="KW-1133">Transmembrane helix</keyword>
<feature type="domain" description="DUF6868" evidence="2">
    <location>
        <begin position="52"/>
        <end position="127"/>
    </location>
</feature>
<dbReference type="RefSeq" id="WP_077024783.1">
    <property type="nucleotide sequence ID" value="NZ_CP017641.1"/>
</dbReference>
<feature type="transmembrane region" description="Helical" evidence="1">
    <location>
        <begin position="100"/>
        <end position="124"/>
    </location>
</feature>
<evidence type="ECO:0000259" key="2">
    <source>
        <dbReference type="Pfam" id="PF21742"/>
    </source>
</evidence>
<proteinExistence type="predicted"/>
<dbReference type="EMBL" id="CP017641">
    <property type="protein sequence ID" value="APZ93303.1"/>
    <property type="molecule type" value="Genomic_DNA"/>
</dbReference>
<evidence type="ECO:0000256" key="1">
    <source>
        <dbReference type="SAM" id="Phobius"/>
    </source>
</evidence>
<organism evidence="3 4">
    <name type="scientific">Fuerstiella marisgermanici</name>
    <dbReference type="NCBI Taxonomy" id="1891926"/>
    <lineage>
        <taxon>Bacteria</taxon>
        <taxon>Pseudomonadati</taxon>
        <taxon>Planctomycetota</taxon>
        <taxon>Planctomycetia</taxon>
        <taxon>Planctomycetales</taxon>
        <taxon>Planctomycetaceae</taxon>
        <taxon>Fuerstiella</taxon>
    </lineage>
</organism>
<dbReference type="OrthoDB" id="288456at2"/>
<accession>A0A1P8WGX3</accession>
<dbReference type="InterPro" id="IPR049220">
    <property type="entry name" value="DUF6868"/>
</dbReference>
<evidence type="ECO:0000313" key="3">
    <source>
        <dbReference type="EMBL" id="APZ93303.1"/>
    </source>
</evidence>
<keyword evidence="4" id="KW-1185">Reference proteome</keyword>
<dbReference type="STRING" id="1891926.Fuma_02920"/>
<dbReference type="Pfam" id="PF21742">
    <property type="entry name" value="DUF6868"/>
    <property type="match status" value="1"/>
</dbReference>
<protein>
    <recommendedName>
        <fullName evidence="2">DUF6868 domain-containing protein</fullName>
    </recommendedName>
</protein>
<gene>
    <name evidence="3" type="ORF">Fuma_02920</name>
</gene>
<dbReference type="KEGG" id="fmr:Fuma_02920"/>
<dbReference type="AlphaFoldDB" id="A0A1P8WGX3"/>
<keyword evidence="1" id="KW-0812">Transmembrane</keyword>
<keyword evidence="1" id="KW-0472">Membrane</keyword>
<reference evidence="3 4" key="1">
    <citation type="journal article" date="2016" name="Front. Microbiol.">
        <title>Fuerstia marisgermanicae gen. nov., sp. nov., an Unusual Member of the Phylum Planctomycetes from the German Wadden Sea.</title>
        <authorList>
            <person name="Kohn T."/>
            <person name="Heuer A."/>
            <person name="Jogler M."/>
            <person name="Vollmers J."/>
            <person name="Boedeker C."/>
            <person name="Bunk B."/>
            <person name="Rast P."/>
            <person name="Borchert D."/>
            <person name="Glockner I."/>
            <person name="Freese H.M."/>
            <person name="Klenk H.P."/>
            <person name="Overmann J."/>
            <person name="Kaster A.K."/>
            <person name="Rohde M."/>
            <person name="Wiegand S."/>
            <person name="Jogler C."/>
        </authorList>
    </citation>
    <scope>NUCLEOTIDE SEQUENCE [LARGE SCALE GENOMIC DNA]</scope>
    <source>
        <strain evidence="3 4">NH11</strain>
    </source>
</reference>
<dbReference type="Proteomes" id="UP000187735">
    <property type="component" value="Chromosome"/>
</dbReference>
<feature type="transmembrane region" description="Helical" evidence="1">
    <location>
        <begin position="57"/>
        <end position="80"/>
    </location>
</feature>
<name>A0A1P8WGX3_9PLAN</name>
<sequence>MVDGRTADDSIHGDRKCQSGIGGGMVGIEYAENVKQRVRESIMTDQKRDMLSTIASILLRCWICGFVLLFIWLGVTQLMPEMIYKLHGPMFGPSNHELDVIFYCRMGLLKLCVLTFFFMPWIAIRLVLKAQVSIDSAT</sequence>
<evidence type="ECO:0000313" key="4">
    <source>
        <dbReference type="Proteomes" id="UP000187735"/>
    </source>
</evidence>